<name>A0A1I3VSB5_9HYPH</name>
<feature type="signal peptide" evidence="1">
    <location>
        <begin position="1"/>
        <end position="21"/>
    </location>
</feature>
<dbReference type="AlphaFoldDB" id="A0A1I3VSB5"/>
<gene>
    <name evidence="2" type="ORF">SAMN05444581_10162</name>
</gene>
<feature type="chain" id="PRO_5011453210" evidence="1">
    <location>
        <begin position="22"/>
        <end position="82"/>
    </location>
</feature>
<protein>
    <submittedName>
        <fullName evidence="2">Uncharacterized protein</fullName>
    </submittedName>
</protein>
<organism evidence="2 3">
    <name type="scientific">Methylocapsa palsarum</name>
    <dbReference type="NCBI Taxonomy" id="1612308"/>
    <lineage>
        <taxon>Bacteria</taxon>
        <taxon>Pseudomonadati</taxon>
        <taxon>Pseudomonadota</taxon>
        <taxon>Alphaproteobacteria</taxon>
        <taxon>Hyphomicrobiales</taxon>
        <taxon>Beijerinckiaceae</taxon>
        <taxon>Methylocapsa</taxon>
    </lineage>
</organism>
<evidence type="ECO:0000313" key="2">
    <source>
        <dbReference type="EMBL" id="SFJ98060.1"/>
    </source>
</evidence>
<reference evidence="2 3" key="1">
    <citation type="submission" date="2016-10" db="EMBL/GenBank/DDBJ databases">
        <authorList>
            <person name="de Groot N.N."/>
        </authorList>
    </citation>
    <scope>NUCLEOTIDE SEQUENCE [LARGE SCALE GENOMIC DNA]</scope>
    <source>
        <strain evidence="2 3">NE2</strain>
    </source>
</reference>
<keyword evidence="1" id="KW-0732">Signal</keyword>
<evidence type="ECO:0000313" key="3">
    <source>
        <dbReference type="Proteomes" id="UP000198755"/>
    </source>
</evidence>
<evidence type="ECO:0000256" key="1">
    <source>
        <dbReference type="SAM" id="SignalP"/>
    </source>
</evidence>
<proteinExistence type="predicted"/>
<keyword evidence="3" id="KW-1185">Reference proteome</keyword>
<dbReference type="RefSeq" id="WP_139223457.1">
    <property type="nucleotide sequence ID" value="NZ_FOSN01000001.1"/>
</dbReference>
<accession>A0A1I3VSB5</accession>
<dbReference type="EMBL" id="FOSN01000001">
    <property type="protein sequence ID" value="SFJ98060.1"/>
    <property type="molecule type" value="Genomic_DNA"/>
</dbReference>
<dbReference type="Proteomes" id="UP000198755">
    <property type="component" value="Unassembled WGS sequence"/>
</dbReference>
<dbReference type="STRING" id="1612308.SAMN05444581_10162"/>
<dbReference type="OrthoDB" id="8456018at2"/>
<sequence>MSCKIALLAVALTGAVAMAQAQPFLQPGEPAAVPYPPGVPWGAQASYRPKPACRPMCDNDFSPCDPIYFKTEDGRCAGINLR</sequence>